<evidence type="ECO:0000313" key="3">
    <source>
        <dbReference type="Proteomes" id="UP000664417"/>
    </source>
</evidence>
<sequence length="255" mass="28157">MFQPCVVSSLVGPSTVRRVLPKLVVGLFLFMAGLGFATEPRADKSHRGPFWEGRVPASFEEIGIEQSGATGGKLTFEGIEVAWVFHANQHLQFYTSRGKKSLIATDTQLHIHPDLSKVAMRGDVTGDGKPELILMAHVPAREGDPFGQIRCAVFQFSEQGAVAQVVYLTTADHRLPIFADLNKNGDVEWVQAIVQPDEKEPSLKIGALWFTSTLTQATPLQLSQEQQKKYPKITGGLQYDTEYATFNRFEVPAGR</sequence>
<gene>
    <name evidence="2" type="ORF">J3U88_19030</name>
</gene>
<organism evidence="2 3">
    <name type="scientific">Acanthopleuribacter pedis</name>
    <dbReference type="NCBI Taxonomy" id="442870"/>
    <lineage>
        <taxon>Bacteria</taxon>
        <taxon>Pseudomonadati</taxon>
        <taxon>Acidobacteriota</taxon>
        <taxon>Holophagae</taxon>
        <taxon>Acanthopleuribacterales</taxon>
        <taxon>Acanthopleuribacteraceae</taxon>
        <taxon>Acanthopleuribacter</taxon>
    </lineage>
</organism>
<protein>
    <submittedName>
        <fullName evidence="2">Uncharacterized protein</fullName>
    </submittedName>
</protein>
<keyword evidence="3" id="KW-1185">Reference proteome</keyword>
<name>A0A8J7U584_9BACT</name>
<dbReference type="SUPFAM" id="SSF69318">
    <property type="entry name" value="Integrin alpha N-terminal domain"/>
    <property type="match status" value="1"/>
</dbReference>
<dbReference type="AlphaFoldDB" id="A0A8J7U584"/>
<dbReference type="EMBL" id="JAFREP010000018">
    <property type="protein sequence ID" value="MBO1320579.1"/>
    <property type="molecule type" value="Genomic_DNA"/>
</dbReference>
<keyword evidence="1" id="KW-1133">Transmembrane helix</keyword>
<comment type="caution">
    <text evidence="2">The sequence shown here is derived from an EMBL/GenBank/DDBJ whole genome shotgun (WGS) entry which is preliminary data.</text>
</comment>
<keyword evidence="1" id="KW-0472">Membrane</keyword>
<reference evidence="2" key="1">
    <citation type="submission" date="2021-03" db="EMBL/GenBank/DDBJ databases">
        <authorList>
            <person name="Wang G."/>
        </authorList>
    </citation>
    <scope>NUCLEOTIDE SEQUENCE</scope>
    <source>
        <strain evidence="2">KCTC 12899</strain>
    </source>
</reference>
<proteinExistence type="predicted"/>
<evidence type="ECO:0000313" key="2">
    <source>
        <dbReference type="EMBL" id="MBO1320579.1"/>
    </source>
</evidence>
<accession>A0A8J7U584</accession>
<evidence type="ECO:0000256" key="1">
    <source>
        <dbReference type="SAM" id="Phobius"/>
    </source>
</evidence>
<keyword evidence="1" id="KW-0812">Transmembrane</keyword>
<feature type="transmembrane region" description="Helical" evidence="1">
    <location>
        <begin position="19"/>
        <end position="37"/>
    </location>
</feature>
<dbReference type="RefSeq" id="WP_207860533.1">
    <property type="nucleotide sequence ID" value="NZ_JAFREP010000018.1"/>
</dbReference>
<dbReference type="Proteomes" id="UP000664417">
    <property type="component" value="Unassembled WGS sequence"/>
</dbReference>
<dbReference type="InterPro" id="IPR028994">
    <property type="entry name" value="Integrin_alpha_N"/>
</dbReference>